<dbReference type="OrthoDB" id="7375304at2"/>
<accession>A0A512NNI3</accession>
<dbReference type="RefSeq" id="WP_147155841.1">
    <property type="nucleotide sequence ID" value="NZ_BKAJ01000167.1"/>
</dbReference>
<dbReference type="Proteomes" id="UP000321058">
    <property type="component" value="Unassembled WGS sequence"/>
</dbReference>
<organism evidence="1 2">
    <name type="scientific">Reyranella soli</name>
    <dbReference type="NCBI Taxonomy" id="1230389"/>
    <lineage>
        <taxon>Bacteria</taxon>
        <taxon>Pseudomonadati</taxon>
        <taxon>Pseudomonadota</taxon>
        <taxon>Alphaproteobacteria</taxon>
        <taxon>Hyphomicrobiales</taxon>
        <taxon>Reyranellaceae</taxon>
        <taxon>Reyranella</taxon>
    </lineage>
</organism>
<evidence type="ECO:0000313" key="2">
    <source>
        <dbReference type="Proteomes" id="UP000321058"/>
    </source>
</evidence>
<dbReference type="EMBL" id="BKAJ01000167">
    <property type="protein sequence ID" value="GEP60500.1"/>
    <property type="molecule type" value="Genomic_DNA"/>
</dbReference>
<reference evidence="1 2" key="1">
    <citation type="submission" date="2019-07" db="EMBL/GenBank/DDBJ databases">
        <title>Whole genome shotgun sequence of Reyranella soli NBRC 108950.</title>
        <authorList>
            <person name="Hosoyama A."/>
            <person name="Uohara A."/>
            <person name="Ohji S."/>
            <person name="Ichikawa N."/>
        </authorList>
    </citation>
    <scope>NUCLEOTIDE SEQUENCE [LARGE SCALE GENOMIC DNA]</scope>
    <source>
        <strain evidence="1 2">NBRC 108950</strain>
    </source>
</reference>
<evidence type="ECO:0000313" key="1">
    <source>
        <dbReference type="EMBL" id="GEP60500.1"/>
    </source>
</evidence>
<dbReference type="AlphaFoldDB" id="A0A512NNI3"/>
<proteinExistence type="predicted"/>
<name>A0A512NNI3_9HYPH</name>
<protein>
    <submittedName>
        <fullName evidence="1">Uncharacterized protein</fullName>
    </submittedName>
</protein>
<keyword evidence="2" id="KW-1185">Reference proteome</keyword>
<comment type="caution">
    <text evidence="1">The sequence shown here is derived from an EMBL/GenBank/DDBJ whole genome shotgun (WGS) entry which is preliminary data.</text>
</comment>
<gene>
    <name evidence="1" type="ORF">RSO01_76660</name>
</gene>
<sequence>MDNWSAGFRIDEAFHPWGTLFEAVAPRRVPSGYASVKLACRSAYGFVTVYVEPAAARPDRPVTTVTYELADTGTAPRYLFAELVKRLGQPDEVTRDDSPEAANENTVVLHANWKRDKTRIGISLYGARRPSAFGDASGALYLSWVEQDVAASPFLPAWVAANDAAVAAAEGARLKVFSVRYDIYDDDYPAPSPTELALRSPHVLLTPTAIAQRLGKTTFALWSDANQSAWYLSTARTTVRLGGEDASRLHFYDIAPARGGGYTEIGTNSWSVRDAHGSTSMKDALAALETVPGVKIDRSAGHDA</sequence>